<evidence type="ECO:0000256" key="3">
    <source>
        <dbReference type="ARBA" id="ARBA00023004"/>
    </source>
</evidence>
<dbReference type="Pfam" id="PF03171">
    <property type="entry name" value="2OG-FeII_Oxy"/>
    <property type="match status" value="1"/>
</dbReference>
<gene>
    <name evidence="6" type="ORF">HID58_095727</name>
</gene>
<evidence type="ECO:0000313" key="6">
    <source>
        <dbReference type="EMBL" id="KAH0850162.1"/>
    </source>
</evidence>
<dbReference type="EMBL" id="JAGKQM010002129">
    <property type="protein sequence ID" value="KAH0850162.1"/>
    <property type="molecule type" value="Genomic_DNA"/>
</dbReference>
<dbReference type="InterPro" id="IPR005123">
    <property type="entry name" value="Oxoglu/Fe-dep_dioxygenase_dom"/>
</dbReference>
<reference evidence="6 7" key="1">
    <citation type="submission" date="2021-05" db="EMBL/GenBank/DDBJ databases">
        <title>Genome Assembly of Synthetic Allotetraploid Brassica napus Reveals Homoeologous Exchanges between Subgenomes.</title>
        <authorList>
            <person name="Davis J.T."/>
        </authorList>
    </citation>
    <scope>NUCLEOTIDE SEQUENCE [LARGE SCALE GENOMIC DNA]</scope>
    <source>
        <strain evidence="7">cv. Da-Ae</strain>
        <tissue evidence="6">Seedling</tissue>
    </source>
</reference>
<evidence type="ECO:0000256" key="1">
    <source>
        <dbReference type="ARBA" id="ARBA00008056"/>
    </source>
</evidence>
<accession>A0ABQ7X2I9</accession>
<keyword evidence="3 4" id="KW-0408">Iron</keyword>
<comment type="caution">
    <text evidence="6">The sequence shown here is derived from an EMBL/GenBank/DDBJ whole genome shotgun (WGS) entry which is preliminary data.</text>
</comment>
<dbReference type="InterPro" id="IPR050295">
    <property type="entry name" value="Plant_2OG-oxidoreductases"/>
</dbReference>
<keyword evidence="2 4" id="KW-0479">Metal-binding</keyword>
<evidence type="ECO:0000256" key="2">
    <source>
        <dbReference type="ARBA" id="ARBA00022723"/>
    </source>
</evidence>
<dbReference type="InterPro" id="IPR044861">
    <property type="entry name" value="IPNS-like_FE2OG_OXY"/>
</dbReference>
<protein>
    <recommendedName>
        <fullName evidence="5">Fe2OG dioxygenase domain-containing protein</fullName>
    </recommendedName>
</protein>
<name>A0ABQ7X2I9_BRANA</name>
<keyword evidence="7" id="KW-1185">Reference proteome</keyword>
<evidence type="ECO:0000313" key="7">
    <source>
        <dbReference type="Proteomes" id="UP000824890"/>
    </source>
</evidence>
<comment type="similarity">
    <text evidence="1 4">Belongs to the iron/ascorbate-dependent oxidoreductase family.</text>
</comment>
<dbReference type="InterPro" id="IPR026992">
    <property type="entry name" value="DIOX_N"/>
</dbReference>
<dbReference type="Pfam" id="PF14226">
    <property type="entry name" value="DIOX_N"/>
    <property type="match status" value="1"/>
</dbReference>
<dbReference type="SUPFAM" id="SSF51197">
    <property type="entry name" value="Clavaminate synthase-like"/>
    <property type="match status" value="1"/>
</dbReference>
<dbReference type="InterPro" id="IPR027443">
    <property type="entry name" value="IPNS-like_sf"/>
</dbReference>
<dbReference type="PROSITE" id="PS51471">
    <property type="entry name" value="FE2OG_OXY"/>
    <property type="match status" value="1"/>
</dbReference>
<evidence type="ECO:0000256" key="4">
    <source>
        <dbReference type="RuleBase" id="RU003682"/>
    </source>
</evidence>
<feature type="domain" description="Fe2OG dioxygenase" evidence="5">
    <location>
        <begin position="209"/>
        <end position="312"/>
    </location>
</feature>
<dbReference type="Gene3D" id="2.60.120.330">
    <property type="entry name" value="B-lactam Antibiotic, Isopenicillin N Synthase, Chain"/>
    <property type="match status" value="1"/>
</dbReference>
<proteinExistence type="inferred from homology"/>
<organism evidence="6 7">
    <name type="scientific">Brassica napus</name>
    <name type="common">Rape</name>
    <dbReference type="NCBI Taxonomy" id="3708"/>
    <lineage>
        <taxon>Eukaryota</taxon>
        <taxon>Viridiplantae</taxon>
        <taxon>Streptophyta</taxon>
        <taxon>Embryophyta</taxon>
        <taxon>Tracheophyta</taxon>
        <taxon>Spermatophyta</taxon>
        <taxon>Magnoliopsida</taxon>
        <taxon>eudicotyledons</taxon>
        <taxon>Gunneridae</taxon>
        <taxon>Pentapetalae</taxon>
        <taxon>rosids</taxon>
        <taxon>malvids</taxon>
        <taxon>Brassicales</taxon>
        <taxon>Brassicaceae</taxon>
        <taxon>Brassiceae</taxon>
        <taxon>Brassica</taxon>
    </lineage>
</organism>
<dbReference type="PANTHER" id="PTHR47991">
    <property type="entry name" value="OXOGLUTARATE/IRON-DEPENDENT DIOXYGENASE"/>
    <property type="match status" value="1"/>
</dbReference>
<dbReference type="Proteomes" id="UP000824890">
    <property type="component" value="Unassembled WGS sequence"/>
</dbReference>
<keyword evidence="4" id="KW-0560">Oxidoreductase</keyword>
<sequence length="359" mass="41009">MEKPKFKTVQEVIASGEGLPERYLHTPTTESQPLDAPVPEMDIPAIDLILLLSPSEYGRQELSKLHSALSTWGVVQVMNHGMTEAFLENIYELTKQFFALPTEEKQKYAREIGSIQGYGNDMILSDDQVLDWIDRLYLTTTLKINVNFTSGLRFQLVSGKSSYFYSMFKKSLGLYIRGFIEEFLEHCFVLKGMARSLELDENCFLDMYGENAMMDTRFNLYPPCPRPDKVIGVKPHADGSAFTLLLPDKDVEGLQFLKDGKWYKAPIVPDTILINVGDQIEIMSNGIYKSPVHRVVTNREKERISVATFCVPGADQEIQPVDALVTKTRPRLYKTVKKYVELYFEYYQQGRRPIEAALI</sequence>
<evidence type="ECO:0000259" key="5">
    <source>
        <dbReference type="PROSITE" id="PS51471"/>
    </source>
</evidence>